<name>A0A4Y5ZAB0_9GAMM</name>
<dbReference type="AlphaFoldDB" id="A0A4Y5ZAB0"/>
<evidence type="ECO:0000313" key="2">
    <source>
        <dbReference type="EMBL" id="QDE41165.1"/>
    </source>
</evidence>
<gene>
    <name evidence="2" type="ORF">FIV34_19145</name>
</gene>
<dbReference type="CDD" id="cd01846">
    <property type="entry name" value="fatty_acyltransferase_like"/>
    <property type="match status" value="1"/>
</dbReference>
<dbReference type="SUPFAM" id="SSF52266">
    <property type="entry name" value="SGNH hydrolase"/>
    <property type="match status" value="1"/>
</dbReference>
<proteinExistence type="predicted"/>
<reference evidence="2 3" key="1">
    <citation type="submission" date="2019-06" db="EMBL/GenBank/DDBJ databases">
        <title>A complete genome sequence for Luteibacter pinisoli MAH-14.</title>
        <authorList>
            <person name="Baltrus D.A."/>
        </authorList>
    </citation>
    <scope>NUCLEOTIDE SEQUENCE [LARGE SCALE GENOMIC DNA]</scope>
    <source>
        <strain evidence="2 3">MAH-14</strain>
    </source>
</reference>
<dbReference type="EMBL" id="CP041046">
    <property type="protein sequence ID" value="QDE41165.1"/>
    <property type="molecule type" value="Genomic_DNA"/>
</dbReference>
<organism evidence="2 3">
    <name type="scientific">Luteibacter pinisoli</name>
    <dbReference type="NCBI Taxonomy" id="2589080"/>
    <lineage>
        <taxon>Bacteria</taxon>
        <taxon>Pseudomonadati</taxon>
        <taxon>Pseudomonadota</taxon>
        <taxon>Gammaproteobacteria</taxon>
        <taxon>Lysobacterales</taxon>
        <taxon>Rhodanobacteraceae</taxon>
        <taxon>Luteibacter</taxon>
    </lineage>
</organism>
<dbReference type="KEGG" id="lpy:FIV34_19145"/>
<protein>
    <submittedName>
        <fullName evidence="2">SGNH/GDSL hydrolase family protein</fullName>
    </submittedName>
</protein>
<dbReference type="PANTHER" id="PTHR45642:SF141">
    <property type="entry name" value="SECRETED EFFECTOR PROTEIN SSEJ"/>
    <property type="match status" value="1"/>
</dbReference>
<evidence type="ECO:0000313" key="3">
    <source>
        <dbReference type="Proteomes" id="UP000316093"/>
    </source>
</evidence>
<keyword evidence="2" id="KW-0378">Hydrolase</keyword>
<dbReference type="RefSeq" id="WP_139985088.1">
    <property type="nucleotide sequence ID" value="NZ_CP041046.1"/>
</dbReference>
<dbReference type="Proteomes" id="UP000316093">
    <property type="component" value="Chromosome"/>
</dbReference>
<dbReference type="PANTHER" id="PTHR45642">
    <property type="entry name" value="GDSL ESTERASE/LIPASE EXL3"/>
    <property type="match status" value="1"/>
</dbReference>
<feature type="signal peptide" evidence="1">
    <location>
        <begin position="1"/>
        <end position="26"/>
    </location>
</feature>
<sequence length="416" mass="45805">MRSINTFYRRALLGGTLALVAAAAQAGSDATLLCHYKKLGDPTGAATGTVDTGNVLPGNWQHDRLASWSNLFRTPAAPARLHALCEKHLRGTADFHRLIGIGAAGARGASDYPYPIWYEGDLRPGQPVERIVSFGDSLTDTGNMHTASRQVLEFVPKGKTLPSASWFAGRFSNGPTWVEYLASRNGLTLTNWAVGGAQTRDAKFGLIHGIGTQIKSFFEHMDSEKDYDPSRTLFTFMVAGNDFVNDSRYATRIVQEQRDSLMQLVRHGARKVLVVNLPDVTRAPVFRMGRKDAADVLSRVNVYNSALSSVISGVIRQAGDEGLTKGSELVIRIVDARSRFDEVLAHPEQYKFSNATDSCLKIDAESAFSYLREQVPRKHCEAGRFVFWDTLHPTTRMHELMSGWAAESAPATWGLK</sequence>
<keyword evidence="1" id="KW-0732">Signal</keyword>
<dbReference type="InterPro" id="IPR001087">
    <property type="entry name" value="GDSL"/>
</dbReference>
<dbReference type="GO" id="GO:0016788">
    <property type="term" value="F:hydrolase activity, acting on ester bonds"/>
    <property type="evidence" value="ECO:0007669"/>
    <property type="project" value="InterPro"/>
</dbReference>
<dbReference type="InterPro" id="IPR036514">
    <property type="entry name" value="SGNH_hydro_sf"/>
</dbReference>
<keyword evidence="3" id="KW-1185">Reference proteome</keyword>
<evidence type="ECO:0000256" key="1">
    <source>
        <dbReference type="SAM" id="SignalP"/>
    </source>
</evidence>
<accession>A0A4Y5ZAB0</accession>
<dbReference type="InterPro" id="IPR050592">
    <property type="entry name" value="GDSL_lipolytic_enzyme"/>
</dbReference>
<dbReference type="OrthoDB" id="5292073at2"/>
<dbReference type="Pfam" id="PF00657">
    <property type="entry name" value="Lipase_GDSL"/>
    <property type="match status" value="1"/>
</dbReference>
<dbReference type="Gene3D" id="3.40.50.1110">
    <property type="entry name" value="SGNH hydrolase"/>
    <property type="match status" value="1"/>
</dbReference>
<feature type="chain" id="PRO_5021441137" evidence="1">
    <location>
        <begin position="27"/>
        <end position="416"/>
    </location>
</feature>